<feature type="transmembrane region" description="Helical" evidence="8">
    <location>
        <begin position="284"/>
        <end position="305"/>
    </location>
</feature>
<feature type="transmembrane region" description="Helical" evidence="8">
    <location>
        <begin position="120"/>
        <end position="141"/>
    </location>
</feature>
<evidence type="ECO:0000313" key="10">
    <source>
        <dbReference type="EMBL" id="GGL62697.1"/>
    </source>
</evidence>
<sequence>MSESYGATGEQNIVTDTTAADRLAVIPVVFGALAFIAGWAILFRWVTVTDTLGGIEYATLIAGGHLVAAAVLLAIGALSAIDVIDNNPDDAVGVVTAGIYGAFAFIAVGLTVSQTLSMTALAWFPAGLLAAVVVSAVALFLPEDLGVTLPVAAFEALAGLVVFTGVIGPQWVWSPEGFSASFIGPIAIATFAMVGSLLTVWAGTNAYRGFGARGRESGAYTLIAVYAVALLGVLALLIIFVVQKGMGKVLEGAQLWPFKLPFVLNGYGLEYDVNGIFPAIVGTVWLVVGACVFAVPLAVGAAVFLTEYAEQGRFTRVVETATNGLWSTPSIVYGLFAFAFLLPRIENQETLLTGQLVLGFMLMPLVLITSREALQNVPDEYRDASAALGVSKWQTIRSVVLPAAIPGVLTGVILGVGRIAGETAPILLVLVREPFPAVATNVLGSFHFTASAPFVVNDALLSSTTALPYQLFAVITAGVGASQEFGWGTALVLLLVVMFFYTIGITTRIYFRKKLRQ</sequence>
<evidence type="ECO:0000256" key="4">
    <source>
        <dbReference type="ARBA" id="ARBA00022475"/>
    </source>
</evidence>
<dbReference type="GO" id="GO:0035435">
    <property type="term" value="P:phosphate ion transmembrane transport"/>
    <property type="evidence" value="ECO:0007669"/>
    <property type="project" value="InterPro"/>
</dbReference>
<evidence type="ECO:0000256" key="5">
    <source>
        <dbReference type="ARBA" id="ARBA00022692"/>
    </source>
</evidence>
<accession>A0A830FKY1</accession>
<comment type="similarity">
    <text evidence="2 8">Belongs to the binding-protein-dependent transport system permease family. CysTW subfamily.</text>
</comment>
<dbReference type="CDD" id="cd06261">
    <property type="entry name" value="TM_PBP2"/>
    <property type="match status" value="1"/>
</dbReference>
<dbReference type="RefSeq" id="WP_188978659.1">
    <property type="nucleotide sequence ID" value="NZ_BMPG01000002.1"/>
</dbReference>
<dbReference type="Pfam" id="PF00528">
    <property type="entry name" value="BPD_transp_1"/>
    <property type="match status" value="1"/>
</dbReference>
<feature type="transmembrane region" description="Helical" evidence="8">
    <location>
        <begin position="91"/>
        <end position="113"/>
    </location>
</feature>
<evidence type="ECO:0000256" key="6">
    <source>
        <dbReference type="ARBA" id="ARBA00022989"/>
    </source>
</evidence>
<dbReference type="Proteomes" id="UP000607197">
    <property type="component" value="Unassembled WGS sequence"/>
</dbReference>
<keyword evidence="4 8" id="KW-1003">Cell membrane</keyword>
<comment type="caution">
    <text evidence="10">The sequence shown here is derived from an EMBL/GenBank/DDBJ whole genome shotgun (WGS) entry which is preliminary data.</text>
</comment>
<dbReference type="Gene3D" id="1.10.3720.10">
    <property type="entry name" value="MetI-like"/>
    <property type="match status" value="1"/>
</dbReference>
<evidence type="ECO:0000256" key="2">
    <source>
        <dbReference type="ARBA" id="ARBA00007069"/>
    </source>
</evidence>
<feature type="transmembrane region" description="Helical" evidence="8">
    <location>
        <begin position="180"/>
        <end position="203"/>
    </location>
</feature>
<dbReference type="GO" id="GO:0005315">
    <property type="term" value="F:phosphate transmembrane transporter activity"/>
    <property type="evidence" value="ECO:0007669"/>
    <property type="project" value="InterPro"/>
</dbReference>
<feature type="domain" description="ABC transmembrane type-1" evidence="9">
    <location>
        <begin position="280"/>
        <end position="473"/>
    </location>
</feature>
<evidence type="ECO:0000313" key="11">
    <source>
        <dbReference type="Proteomes" id="UP000607197"/>
    </source>
</evidence>
<dbReference type="AlphaFoldDB" id="A0A830FKY1"/>
<dbReference type="InterPro" id="IPR035906">
    <property type="entry name" value="MetI-like_sf"/>
</dbReference>
<proteinExistence type="inferred from homology"/>
<dbReference type="InterPro" id="IPR005672">
    <property type="entry name" value="Phosphate_PstA"/>
</dbReference>
<keyword evidence="11" id="KW-1185">Reference proteome</keyword>
<feature type="transmembrane region" description="Helical" evidence="8">
    <location>
        <begin position="350"/>
        <end position="368"/>
    </location>
</feature>
<keyword evidence="7 8" id="KW-0472">Membrane</keyword>
<reference evidence="10" key="1">
    <citation type="journal article" date="2014" name="Int. J. Syst. Evol. Microbiol.">
        <title>Complete genome sequence of Corynebacterium casei LMG S-19264T (=DSM 44701T), isolated from a smear-ripened cheese.</title>
        <authorList>
            <consortium name="US DOE Joint Genome Institute (JGI-PGF)"/>
            <person name="Walter F."/>
            <person name="Albersmeier A."/>
            <person name="Kalinowski J."/>
            <person name="Ruckert C."/>
        </authorList>
    </citation>
    <scope>NUCLEOTIDE SEQUENCE</scope>
    <source>
        <strain evidence="10">JCM 19596</strain>
    </source>
</reference>
<dbReference type="EMBL" id="BMPG01000002">
    <property type="protein sequence ID" value="GGL62697.1"/>
    <property type="molecule type" value="Genomic_DNA"/>
</dbReference>
<dbReference type="PANTHER" id="PTHR43470:SF3">
    <property type="entry name" value="PHOSPHATE TRANSPORT SYSTEM PERMEASE PROTEIN PSTA-RELATED"/>
    <property type="match status" value="1"/>
</dbReference>
<keyword evidence="6 8" id="KW-1133">Transmembrane helix</keyword>
<keyword evidence="3" id="KW-0813">Transport</keyword>
<organism evidence="10 11">
    <name type="scientific">Halocalculus aciditolerans</name>
    <dbReference type="NCBI Taxonomy" id="1383812"/>
    <lineage>
        <taxon>Archaea</taxon>
        <taxon>Methanobacteriati</taxon>
        <taxon>Methanobacteriota</taxon>
        <taxon>Stenosarchaea group</taxon>
        <taxon>Halobacteria</taxon>
        <taxon>Halobacteriales</taxon>
        <taxon>Halobacteriaceae</taxon>
        <taxon>Halocalculus</taxon>
    </lineage>
</organism>
<feature type="transmembrane region" description="Helical" evidence="8">
    <location>
        <begin position="490"/>
        <end position="511"/>
    </location>
</feature>
<dbReference type="OrthoDB" id="338493at2157"/>
<dbReference type="PANTHER" id="PTHR43470">
    <property type="entry name" value="PHOSPHATE TRANSPORT SYSTEM PERMEASE PROTEIN PSTA-RELATED"/>
    <property type="match status" value="1"/>
</dbReference>
<name>A0A830FKY1_9EURY</name>
<feature type="transmembrane region" description="Helical" evidence="8">
    <location>
        <begin position="325"/>
        <end position="343"/>
    </location>
</feature>
<feature type="transmembrane region" description="Helical" evidence="8">
    <location>
        <begin position="147"/>
        <end position="168"/>
    </location>
</feature>
<comment type="subcellular location">
    <subcellularLocation>
        <location evidence="1 8">Cell membrane</location>
        <topology evidence="1 8">Multi-pass membrane protein</topology>
    </subcellularLocation>
</comment>
<evidence type="ECO:0000256" key="1">
    <source>
        <dbReference type="ARBA" id="ARBA00004651"/>
    </source>
</evidence>
<dbReference type="GO" id="GO:0005886">
    <property type="term" value="C:plasma membrane"/>
    <property type="evidence" value="ECO:0007669"/>
    <property type="project" value="UniProtKB-SubCell"/>
</dbReference>
<dbReference type="InterPro" id="IPR000515">
    <property type="entry name" value="MetI-like"/>
</dbReference>
<gene>
    <name evidence="10" type="ORF">GCM10009039_20860</name>
</gene>
<evidence type="ECO:0000256" key="3">
    <source>
        <dbReference type="ARBA" id="ARBA00022448"/>
    </source>
</evidence>
<protein>
    <recommendedName>
        <fullName evidence="8">Phosphate transport system permease protein PstA</fullName>
    </recommendedName>
</protein>
<evidence type="ECO:0000259" key="9">
    <source>
        <dbReference type="PROSITE" id="PS50928"/>
    </source>
</evidence>
<feature type="transmembrane region" description="Helical" evidence="8">
    <location>
        <begin position="223"/>
        <end position="242"/>
    </location>
</feature>
<dbReference type="PROSITE" id="PS50928">
    <property type="entry name" value="ABC_TM1"/>
    <property type="match status" value="1"/>
</dbReference>
<evidence type="ECO:0000256" key="7">
    <source>
        <dbReference type="ARBA" id="ARBA00023136"/>
    </source>
</evidence>
<feature type="transmembrane region" description="Helical" evidence="8">
    <location>
        <begin position="57"/>
        <end position="79"/>
    </location>
</feature>
<dbReference type="SUPFAM" id="SSF161098">
    <property type="entry name" value="MetI-like"/>
    <property type="match status" value="1"/>
</dbReference>
<reference evidence="10" key="2">
    <citation type="submission" date="2020-09" db="EMBL/GenBank/DDBJ databases">
        <authorList>
            <person name="Sun Q."/>
            <person name="Ohkuma M."/>
        </authorList>
    </citation>
    <scope>NUCLEOTIDE SEQUENCE</scope>
    <source>
        <strain evidence="10">JCM 19596</strain>
    </source>
</reference>
<feature type="transmembrane region" description="Helical" evidence="8">
    <location>
        <begin position="24"/>
        <end position="45"/>
    </location>
</feature>
<keyword evidence="5 8" id="KW-0812">Transmembrane</keyword>
<evidence type="ECO:0000256" key="8">
    <source>
        <dbReference type="RuleBase" id="RU363043"/>
    </source>
</evidence>
<dbReference type="NCBIfam" id="TIGR00974">
    <property type="entry name" value="3a0107s02c"/>
    <property type="match status" value="1"/>
</dbReference>